<protein>
    <submittedName>
        <fullName evidence="1">Transposase</fullName>
    </submittedName>
</protein>
<evidence type="ECO:0000313" key="2">
    <source>
        <dbReference type="Proteomes" id="UP001156870"/>
    </source>
</evidence>
<dbReference type="InterPro" id="IPR008878">
    <property type="entry name" value="Transposase_IS66_Orf2"/>
</dbReference>
<accession>A0AA37T653</accession>
<name>A0AA37T653_9GAMM</name>
<proteinExistence type="predicted"/>
<gene>
    <name evidence="1" type="ORF">GCM10007877_21240</name>
</gene>
<reference evidence="1 2" key="1">
    <citation type="journal article" date="2014" name="Int. J. Syst. Evol. Microbiol.">
        <title>Complete genome sequence of Corynebacterium casei LMG S-19264T (=DSM 44701T), isolated from a smear-ripened cheese.</title>
        <authorList>
            <consortium name="US DOE Joint Genome Institute (JGI-PGF)"/>
            <person name="Walter F."/>
            <person name="Albersmeier A."/>
            <person name="Kalinowski J."/>
            <person name="Ruckert C."/>
        </authorList>
    </citation>
    <scope>NUCLEOTIDE SEQUENCE [LARGE SCALE GENOMIC DNA]</scope>
    <source>
        <strain evidence="1 2">NBRC 110095</strain>
    </source>
</reference>
<dbReference type="NCBIfam" id="NF033819">
    <property type="entry name" value="IS66_TnpB"/>
    <property type="match status" value="1"/>
</dbReference>
<dbReference type="Proteomes" id="UP001156870">
    <property type="component" value="Unassembled WGS sequence"/>
</dbReference>
<dbReference type="EMBL" id="BSPD01000048">
    <property type="protein sequence ID" value="GLS26409.1"/>
    <property type="molecule type" value="Genomic_DNA"/>
</dbReference>
<sequence>MQDSLPSRHVHTQSRCPSEIADMIEWTHSTPIYLHRNPVDFRKAINGLSVIVRDIMELDVYQPALFVFCNRRRDQIKVLYWDYTGFALWQKRLEKDKFKWPKKNSFDTVSITHEQWSWLLRGVDFEKIQPHQTLKYSHVA</sequence>
<organism evidence="1 2">
    <name type="scientific">Marinibactrum halimedae</name>
    <dbReference type="NCBI Taxonomy" id="1444977"/>
    <lineage>
        <taxon>Bacteria</taxon>
        <taxon>Pseudomonadati</taxon>
        <taxon>Pseudomonadota</taxon>
        <taxon>Gammaproteobacteria</taxon>
        <taxon>Cellvibrionales</taxon>
        <taxon>Cellvibrionaceae</taxon>
        <taxon>Marinibactrum</taxon>
    </lineage>
</organism>
<dbReference type="PANTHER" id="PTHR36455:SF1">
    <property type="entry name" value="BLR8292 PROTEIN"/>
    <property type="match status" value="1"/>
</dbReference>
<comment type="caution">
    <text evidence="1">The sequence shown here is derived from an EMBL/GenBank/DDBJ whole genome shotgun (WGS) entry which is preliminary data.</text>
</comment>
<evidence type="ECO:0000313" key="1">
    <source>
        <dbReference type="EMBL" id="GLS26409.1"/>
    </source>
</evidence>
<keyword evidence="2" id="KW-1185">Reference proteome</keyword>
<dbReference type="PANTHER" id="PTHR36455">
    <property type="match status" value="1"/>
</dbReference>
<dbReference type="Pfam" id="PF05717">
    <property type="entry name" value="TnpB_IS66"/>
    <property type="match status" value="1"/>
</dbReference>
<dbReference type="AlphaFoldDB" id="A0AA37T653"/>